<dbReference type="EMBL" id="MK071980">
    <property type="protein sequence ID" value="AYV75505.1"/>
    <property type="molecule type" value="Genomic_DNA"/>
</dbReference>
<dbReference type="Pfam" id="PF05686">
    <property type="entry name" value="Glyco_transf_90"/>
    <property type="match status" value="1"/>
</dbReference>
<keyword evidence="1" id="KW-0808">Transferase</keyword>
<dbReference type="SMART" id="SM00672">
    <property type="entry name" value="CAP10"/>
    <property type="match status" value="1"/>
</dbReference>
<evidence type="ECO:0000256" key="1">
    <source>
        <dbReference type="ARBA" id="ARBA00022679"/>
    </source>
</evidence>
<dbReference type="GO" id="GO:0016740">
    <property type="term" value="F:transferase activity"/>
    <property type="evidence" value="ECO:0007669"/>
    <property type="project" value="UniProtKB-KW"/>
</dbReference>
<reference evidence="3" key="1">
    <citation type="submission" date="2018-10" db="EMBL/GenBank/DDBJ databases">
        <title>Hidden diversity of soil giant viruses.</title>
        <authorList>
            <person name="Schulz F."/>
            <person name="Alteio L."/>
            <person name="Goudeau D."/>
            <person name="Ryan E.M."/>
            <person name="Malmstrom R.R."/>
            <person name="Blanchard J."/>
            <person name="Woyke T."/>
        </authorList>
    </citation>
    <scope>NUCLEOTIDE SEQUENCE</scope>
    <source>
        <strain evidence="3">TEV1</strain>
    </source>
</reference>
<dbReference type="PANTHER" id="PTHR12203:SF35">
    <property type="entry name" value="PROTEIN O-GLUCOSYLTRANSFERASE 1"/>
    <property type="match status" value="1"/>
</dbReference>
<evidence type="ECO:0000259" key="2">
    <source>
        <dbReference type="SMART" id="SM00672"/>
    </source>
</evidence>
<proteinExistence type="predicted"/>
<dbReference type="InterPro" id="IPR006598">
    <property type="entry name" value="CAP10"/>
</dbReference>
<accession>A0A3G4ZKZ7</accession>
<feature type="domain" description="Glycosyl transferase CAP10" evidence="2">
    <location>
        <begin position="74"/>
        <end position="295"/>
    </location>
</feature>
<name>A0A3G4ZKZ7_9VIRU</name>
<evidence type="ECO:0000313" key="3">
    <source>
        <dbReference type="EMBL" id="AYV75505.1"/>
    </source>
</evidence>
<sequence length="508" mass="59493">MLYVHRKHIIIKHKKSNNKIIKMTDIKVLLPDTHYRINCDQILTKKIKLLINNYNNDIYEIAKRVDPLYRYSNFYFVYGDDTFSITDVNFCKARQIGDDKKKCLHLNTYRHFNSENLSIAHNDNILFENKIPKAIWRGATTKCKSRFDLIDLWANNNKYIDVGFSEVNDESAPKYEVKNILPVSEMIKYKYLLVLEGNDVASSFVWSFLTNSIVIMPKPKYEMITGQGQVISGYHYIEIKDDTTDLEEKIIWCESHIDECKQIIENKKKFINDLLDNDLYETSARLIENNIVPYIDKYGLTVAIFYKLLLGRYVEDTLPRDHQPLPASLFNSIKNSSEFKNKNNLNNSNNVNKYDFCCGIISINKNHIIPNTIKNQCGFDVCSDKHNVLQIDTNKIISNYRIDYVESLTETTKMCLTAKIKPSGIFIINNVFYIYDYKYDYNITMIDIYKILKNEFVIYSSNNYNKLHNEYIGSENKSTQSSIRHIDVIDDKVIVFTDDNDFYTIVLS</sequence>
<dbReference type="InterPro" id="IPR051091">
    <property type="entry name" value="O-Glucosyltr/Glycosyltrsf_90"/>
</dbReference>
<gene>
    <name evidence="3" type="ORF">Terrestrivirus2_13</name>
</gene>
<dbReference type="PANTHER" id="PTHR12203">
    <property type="entry name" value="KDEL LYS-ASP-GLU-LEU CONTAINING - RELATED"/>
    <property type="match status" value="1"/>
</dbReference>
<protein>
    <submittedName>
        <fullName evidence="3">Lipopolysaccharide protein</fullName>
    </submittedName>
</protein>
<organism evidence="3">
    <name type="scientific">Terrestrivirus sp</name>
    <dbReference type="NCBI Taxonomy" id="2487775"/>
    <lineage>
        <taxon>Viruses</taxon>
        <taxon>Varidnaviria</taxon>
        <taxon>Bamfordvirae</taxon>
        <taxon>Nucleocytoviricota</taxon>
        <taxon>Megaviricetes</taxon>
        <taxon>Imitervirales</taxon>
        <taxon>Mimiviridae</taxon>
        <taxon>Klosneuvirinae</taxon>
    </lineage>
</organism>